<dbReference type="Proteomes" id="UP000887159">
    <property type="component" value="Unassembled WGS sequence"/>
</dbReference>
<protein>
    <submittedName>
        <fullName evidence="1">Uncharacterized protein</fullName>
    </submittedName>
</protein>
<evidence type="ECO:0000313" key="2">
    <source>
        <dbReference type="Proteomes" id="UP000887159"/>
    </source>
</evidence>
<comment type="caution">
    <text evidence="1">The sequence shown here is derived from an EMBL/GenBank/DDBJ whole genome shotgun (WGS) entry which is preliminary data.</text>
</comment>
<keyword evidence="2" id="KW-1185">Reference proteome</keyword>
<accession>A0A8X6SSF3</accession>
<proteinExistence type="predicted"/>
<dbReference type="AlphaFoldDB" id="A0A8X6SSF3"/>
<name>A0A8X6SSF3_TRICX</name>
<evidence type="ECO:0000313" key="1">
    <source>
        <dbReference type="EMBL" id="GFY19142.1"/>
    </source>
</evidence>
<reference evidence="1" key="1">
    <citation type="submission" date="2020-08" db="EMBL/GenBank/DDBJ databases">
        <title>Multicomponent nature underlies the extraordinary mechanical properties of spider dragline silk.</title>
        <authorList>
            <person name="Kono N."/>
            <person name="Nakamura H."/>
            <person name="Mori M."/>
            <person name="Yoshida Y."/>
            <person name="Ohtoshi R."/>
            <person name="Malay A.D."/>
            <person name="Moran D.A.P."/>
            <person name="Tomita M."/>
            <person name="Numata K."/>
            <person name="Arakawa K."/>
        </authorList>
    </citation>
    <scope>NUCLEOTIDE SEQUENCE</scope>
</reference>
<dbReference type="EMBL" id="BMAU01021351">
    <property type="protein sequence ID" value="GFY19142.1"/>
    <property type="molecule type" value="Genomic_DNA"/>
</dbReference>
<gene>
    <name evidence="1" type="ORF">TNCV_4225061</name>
</gene>
<sequence length="87" mass="9428">MEVYAAILRDACLDHQAFTAIINVSDIEGQASALEEEGSGCPVVKVSDHSRHLMSSIPVPLKTRRVGQRCTLNLSRVETPAPVGVVW</sequence>
<organism evidence="1 2">
    <name type="scientific">Trichonephila clavipes</name>
    <name type="common">Golden silk orbweaver</name>
    <name type="synonym">Nephila clavipes</name>
    <dbReference type="NCBI Taxonomy" id="2585209"/>
    <lineage>
        <taxon>Eukaryota</taxon>
        <taxon>Metazoa</taxon>
        <taxon>Ecdysozoa</taxon>
        <taxon>Arthropoda</taxon>
        <taxon>Chelicerata</taxon>
        <taxon>Arachnida</taxon>
        <taxon>Araneae</taxon>
        <taxon>Araneomorphae</taxon>
        <taxon>Entelegynae</taxon>
        <taxon>Araneoidea</taxon>
        <taxon>Nephilidae</taxon>
        <taxon>Trichonephila</taxon>
    </lineage>
</organism>